<name>A0A819GJU3_9BILA</name>
<evidence type="ECO:0000313" key="3">
    <source>
        <dbReference type="Proteomes" id="UP000663836"/>
    </source>
</evidence>
<dbReference type="EMBL" id="CAJOBD010002481">
    <property type="protein sequence ID" value="CAF3885297.1"/>
    <property type="molecule type" value="Genomic_DNA"/>
</dbReference>
<comment type="caution">
    <text evidence="2">The sequence shown here is derived from an EMBL/GenBank/DDBJ whole genome shotgun (WGS) entry which is preliminary data.</text>
</comment>
<accession>A0A819GJU3</accession>
<gene>
    <name evidence="2" type="ORF">JBS370_LOCUS20068</name>
</gene>
<dbReference type="InterPro" id="IPR045581">
    <property type="entry name" value="DNAPKcs_CC5"/>
</dbReference>
<dbReference type="GO" id="GO:0006303">
    <property type="term" value="P:double-strand break repair via nonhomologous end joining"/>
    <property type="evidence" value="ECO:0007669"/>
    <property type="project" value="InterPro"/>
</dbReference>
<dbReference type="AlphaFoldDB" id="A0A819GJU3"/>
<dbReference type="Pfam" id="PF19704">
    <property type="entry name" value="DNAPKcs_CC5"/>
    <property type="match status" value="1"/>
</dbReference>
<reference evidence="2" key="1">
    <citation type="submission" date="2021-02" db="EMBL/GenBank/DDBJ databases">
        <authorList>
            <person name="Nowell W R."/>
        </authorList>
    </citation>
    <scope>NUCLEOTIDE SEQUENCE</scope>
</reference>
<proteinExistence type="predicted"/>
<protein>
    <recommendedName>
        <fullName evidence="1">DNA-dependent protein kinase catalytic subunit CC5 domain-containing protein</fullName>
    </recommendedName>
</protein>
<evidence type="ECO:0000259" key="1">
    <source>
        <dbReference type="Pfam" id="PF19704"/>
    </source>
</evidence>
<evidence type="ECO:0000313" key="2">
    <source>
        <dbReference type="EMBL" id="CAF3885297.1"/>
    </source>
</evidence>
<dbReference type="Proteomes" id="UP000663836">
    <property type="component" value="Unassembled WGS sequence"/>
</dbReference>
<organism evidence="2 3">
    <name type="scientific">Rotaria sordida</name>
    <dbReference type="NCBI Taxonomy" id="392033"/>
    <lineage>
        <taxon>Eukaryota</taxon>
        <taxon>Metazoa</taxon>
        <taxon>Spiralia</taxon>
        <taxon>Gnathifera</taxon>
        <taxon>Rotifera</taxon>
        <taxon>Eurotatoria</taxon>
        <taxon>Bdelloidea</taxon>
        <taxon>Philodinida</taxon>
        <taxon>Philodinidae</taxon>
        <taxon>Rotaria</taxon>
    </lineage>
</organism>
<feature type="domain" description="DNA-dependent protein kinase catalytic subunit CC5" evidence="1">
    <location>
        <begin position="157"/>
        <end position="439"/>
    </location>
</feature>
<sequence>MECLEAMIENITEFYSPYLELKAAGILDILIHKDFCIPSVALQLLHKLLPKLTHEQLFETEQILSLDDPNECQYWTLEIYKWIYDYITQHITNQVNIYLKSIKNEYIRVNSRNFWCDPKRLSIPSHHRLIALVDQLYSIKTENKYLNYSTNLLLESYNWRQRHHTYITPLFTLQSQSIIDPSISIITTNLMTMDPVQFMQTLTENNNNADQQQSSNSTSSIILQTQEISNRQQFIPTQMLDNNNNNWLKQTNTLDSINTFMLPTLSTQTKKTNTQINIENEKNDEEDDDIFRLKRRFIKDSGQFHAAYFPRRQNEKKENQVEKYRRYRIGELPDIEIRYSDIIIPLQPLPQYYNHIAPLLYPTLFASILNSLEDKLLPDEYFYLIHIIQYRFDLMLSQSEIFYPSFVAHLLDIVLSKPEQIEISSQYISASTVPSHLESLELAKSYRSLANYDDIRPLNSFITPLEHQFWTQSMLNCCNQLNNWTIMSKHIFIGNTTFYRLWSNAYQLNYLIPYVIRTKLKLLISGTEQEQLEQNDLCAKYYIQYPKEQFLLRWSTLSRLSEYARKTTI</sequence>